<organism evidence="5 6">
    <name type="scientific">Neoasaia chiangmaiensis</name>
    <dbReference type="NCBI Taxonomy" id="320497"/>
    <lineage>
        <taxon>Bacteria</taxon>
        <taxon>Pseudomonadati</taxon>
        <taxon>Pseudomonadota</taxon>
        <taxon>Alphaproteobacteria</taxon>
        <taxon>Acetobacterales</taxon>
        <taxon>Acetobacteraceae</taxon>
        <taxon>Neoasaia</taxon>
    </lineage>
</organism>
<keyword evidence="3" id="KW-0732">Signal</keyword>
<evidence type="ECO:0000256" key="2">
    <source>
        <dbReference type="ARBA" id="ARBA00022801"/>
    </source>
</evidence>
<dbReference type="Proteomes" id="UP000188604">
    <property type="component" value="Chromosome"/>
</dbReference>
<dbReference type="Gene3D" id="2.60.40.10">
    <property type="entry name" value="Immunoglobulins"/>
    <property type="match status" value="1"/>
</dbReference>
<dbReference type="InterPro" id="IPR050288">
    <property type="entry name" value="Cellulose_deg_GH3"/>
</dbReference>
<dbReference type="InterPro" id="IPR036881">
    <property type="entry name" value="Glyco_hydro_3_C_sf"/>
</dbReference>
<dbReference type="InterPro" id="IPR036962">
    <property type="entry name" value="Glyco_hydro_3_N_sf"/>
</dbReference>
<dbReference type="SUPFAM" id="SSF51445">
    <property type="entry name" value="(Trans)glycosidases"/>
    <property type="match status" value="1"/>
</dbReference>
<dbReference type="STRING" id="320497.A0U93_15320"/>
<dbReference type="Pfam" id="PF00933">
    <property type="entry name" value="Glyco_hydro_3"/>
    <property type="match status" value="1"/>
</dbReference>
<dbReference type="KEGG" id="nch:A0U93_15320"/>
<dbReference type="InterPro" id="IPR001764">
    <property type="entry name" value="Glyco_hydro_3_N"/>
</dbReference>
<gene>
    <name evidence="5" type="ORF">A0U93_15320</name>
</gene>
<dbReference type="PANTHER" id="PTHR42715">
    <property type="entry name" value="BETA-GLUCOSIDASE"/>
    <property type="match status" value="1"/>
</dbReference>
<dbReference type="Pfam" id="PF14310">
    <property type="entry name" value="Fn3-like"/>
    <property type="match status" value="1"/>
</dbReference>
<sequence length="724" mass="77791">MRPRFSPAIVIASVFLSSHIAVAQAPAERANQAVKSMSLEEQLAVVYSRDGGGFGAASIPEGALGSAAFLRFPARLGLPNLEYSDAGLGVGDPRHVRPHGVAVSLPAGLTTAATWDPDMAREAGRMIGSEAWHAGFNVLLAGGADLTRDPRNGRNFEYAGEDPLLTGRIVGATIAGIQSQHVISTVKHFAMNDLETSRMTMSANISPQAMRESDLLAFEIAIEIGHPGSVMCSYNRVNDLYACENSYLLTKTLKQDWHYPGFVMSDWGADHTTVRAALAGLDQESSGNTIDSRLFFGKMLAEAVHRGDVPKDRIADMAQRILYAVYDIDLPAHPPVVGPIDVSDDMAVAQKDEEEGAVLLRNVHNILPLRRDMHVLVVGGHADAGVLSGGGSAQVPAIGGNAVPMNDANFPWPGAPVYFRSSPFKAMQALGLGSVTYEPGTDIPRASNAARYADAVVVFATKWSVESIDSSDMALPERQNDLIAALARANHHVVVVLETGNPVDMPWINDVEGVMEAWYPGAAGGHAIARLLYGRANPSGHLPMTFPRSATQLAHPDIAGVDARTAFDVQFHTDQELFYDEGSEVGYRWFDSQRQTPLFPFGFGLSYSQFRLSNLQLHPGPKTLSASFTVTNTSQREGVAVPQIYVTLPDGGGRRLAGWQRIILAPGKSKATTVALGPRILAHFDAAHDCWRVPAGDFRVRLAETALDDGAARVVTLPSWIMAP</sequence>
<dbReference type="GO" id="GO:0005975">
    <property type="term" value="P:carbohydrate metabolic process"/>
    <property type="evidence" value="ECO:0007669"/>
    <property type="project" value="InterPro"/>
</dbReference>
<keyword evidence="6" id="KW-1185">Reference proteome</keyword>
<evidence type="ECO:0000259" key="4">
    <source>
        <dbReference type="SMART" id="SM01217"/>
    </source>
</evidence>
<dbReference type="Gene3D" id="3.40.50.1700">
    <property type="entry name" value="Glycoside hydrolase family 3 C-terminal domain"/>
    <property type="match status" value="1"/>
</dbReference>
<reference evidence="5 6" key="1">
    <citation type="submission" date="2016-03" db="EMBL/GenBank/DDBJ databases">
        <title>Acetic acid bacteria sequencing.</title>
        <authorList>
            <person name="Brandt J."/>
            <person name="Jakob F."/>
            <person name="Vogel R.F."/>
        </authorList>
    </citation>
    <scope>NUCLEOTIDE SEQUENCE [LARGE SCALE GENOMIC DNA]</scope>
    <source>
        <strain evidence="5 6">NBRC 101099</strain>
    </source>
</reference>
<dbReference type="PRINTS" id="PR00133">
    <property type="entry name" value="GLHYDRLASE3"/>
</dbReference>
<accession>A0A1U9KTL0</accession>
<feature type="chain" id="PRO_5012143289" evidence="3">
    <location>
        <begin position="24"/>
        <end position="724"/>
    </location>
</feature>
<name>A0A1U9KTL0_9PROT</name>
<evidence type="ECO:0000313" key="5">
    <source>
        <dbReference type="EMBL" id="AQS89057.1"/>
    </source>
</evidence>
<dbReference type="EMBL" id="CP014691">
    <property type="protein sequence ID" value="AQS89057.1"/>
    <property type="molecule type" value="Genomic_DNA"/>
</dbReference>
<dbReference type="PANTHER" id="PTHR42715:SF10">
    <property type="entry name" value="BETA-GLUCOSIDASE"/>
    <property type="match status" value="1"/>
</dbReference>
<evidence type="ECO:0000256" key="1">
    <source>
        <dbReference type="ARBA" id="ARBA00005336"/>
    </source>
</evidence>
<feature type="signal peptide" evidence="3">
    <location>
        <begin position="1"/>
        <end position="23"/>
    </location>
</feature>
<proteinExistence type="inferred from homology"/>
<dbReference type="GO" id="GO:0004553">
    <property type="term" value="F:hydrolase activity, hydrolyzing O-glycosyl compounds"/>
    <property type="evidence" value="ECO:0007669"/>
    <property type="project" value="InterPro"/>
</dbReference>
<dbReference type="InterPro" id="IPR002772">
    <property type="entry name" value="Glyco_hydro_3_C"/>
</dbReference>
<dbReference type="RefSeq" id="WP_077808112.1">
    <property type="nucleotide sequence ID" value="NZ_BJXS01000011.1"/>
</dbReference>
<protein>
    <submittedName>
        <fullName evidence="5">Glycosyl hydrolase</fullName>
    </submittedName>
</protein>
<dbReference type="InterPro" id="IPR013783">
    <property type="entry name" value="Ig-like_fold"/>
</dbReference>
<dbReference type="AlphaFoldDB" id="A0A1U9KTL0"/>
<dbReference type="InterPro" id="IPR017853">
    <property type="entry name" value="GH"/>
</dbReference>
<dbReference type="InterPro" id="IPR026891">
    <property type="entry name" value="Fn3-like"/>
</dbReference>
<feature type="domain" description="Fibronectin type III-like" evidence="4">
    <location>
        <begin position="640"/>
        <end position="706"/>
    </location>
</feature>
<evidence type="ECO:0000313" key="6">
    <source>
        <dbReference type="Proteomes" id="UP000188604"/>
    </source>
</evidence>
<dbReference type="Pfam" id="PF01915">
    <property type="entry name" value="Glyco_hydro_3_C"/>
    <property type="match status" value="1"/>
</dbReference>
<dbReference type="Gene3D" id="3.20.20.300">
    <property type="entry name" value="Glycoside hydrolase, family 3, N-terminal domain"/>
    <property type="match status" value="1"/>
</dbReference>
<evidence type="ECO:0000256" key="3">
    <source>
        <dbReference type="SAM" id="SignalP"/>
    </source>
</evidence>
<dbReference type="SUPFAM" id="SSF52279">
    <property type="entry name" value="Beta-D-glucan exohydrolase, C-terminal domain"/>
    <property type="match status" value="1"/>
</dbReference>
<comment type="similarity">
    <text evidence="1">Belongs to the glycosyl hydrolase 3 family.</text>
</comment>
<keyword evidence="2 5" id="KW-0378">Hydrolase</keyword>
<dbReference type="SMART" id="SM01217">
    <property type="entry name" value="Fn3_like"/>
    <property type="match status" value="1"/>
</dbReference>